<gene>
    <name evidence="2" type="ORF">C0V82_00475</name>
</gene>
<dbReference type="Pfam" id="PF10090">
    <property type="entry name" value="HPTransfase"/>
    <property type="match status" value="1"/>
</dbReference>
<accession>A0A2K9N717</accession>
<proteinExistence type="predicted"/>
<evidence type="ECO:0000259" key="1">
    <source>
        <dbReference type="Pfam" id="PF10090"/>
    </source>
</evidence>
<organism evidence="2 3">
    <name type="scientific">Niveispirillum cyanobacteriorum</name>
    <dbReference type="NCBI Taxonomy" id="1612173"/>
    <lineage>
        <taxon>Bacteria</taxon>
        <taxon>Pseudomonadati</taxon>
        <taxon>Pseudomonadota</taxon>
        <taxon>Alphaproteobacteria</taxon>
        <taxon>Rhodospirillales</taxon>
        <taxon>Azospirillaceae</taxon>
        <taxon>Niveispirillum</taxon>
    </lineage>
</organism>
<protein>
    <recommendedName>
        <fullName evidence="1">Histidine phosphotransferase ChpT C-terminal domain-containing protein</fullName>
    </recommendedName>
</protein>
<reference evidence="2 3" key="1">
    <citation type="submission" date="2017-12" db="EMBL/GenBank/DDBJ databases">
        <title>Genomes of bacteria within cyanobacterial aggregates.</title>
        <authorList>
            <person name="Cai H."/>
        </authorList>
    </citation>
    <scope>NUCLEOTIDE SEQUENCE [LARGE SCALE GENOMIC DNA]</scope>
    <source>
        <strain evidence="2 3">TH16</strain>
    </source>
</reference>
<dbReference type="AlphaFoldDB" id="A0A2K9N717"/>
<feature type="domain" description="Histidine phosphotransferase ChpT C-terminal" evidence="1">
    <location>
        <begin position="94"/>
        <end position="206"/>
    </location>
</feature>
<dbReference type="Gene3D" id="3.30.565.10">
    <property type="entry name" value="Histidine kinase-like ATPase, C-terminal domain"/>
    <property type="match status" value="1"/>
</dbReference>
<dbReference type="Gene3D" id="1.10.287.130">
    <property type="match status" value="1"/>
</dbReference>
<dbReference type="InterPro" id="IPR018762">
    <property type="entry name" value="ChpT_C"/>
</dbReference>
<sequence>MARHPRRGRGCAPALRMRMSLGIRAVELLCSRLCHDLVGPVGAINNGVELLDEGGDSGGEALDLIADSAETAAARLRLYRVALGAAGGQSLSAGDARAALEGWFRGGKVRLEWTATPLDPAPGLLKTALLAALLAEEALPRGGSVRVTGDDSGIRVVATGTGCALRPEMVPALAGQVAETELGPRSVLSHATPLLARAYGLSFGVENPALGGEVQFRIRAGQE</sequence>
<dbReference type="EMBL" id="CP025611">
    <property type="protein sequence ID" value="AUN28897.1"/>
    <property type="molecule type" value="Genomic_DNA"/>
</dbReference>
<name>A0A2K9N717_9PROT</name>
<keyword evidence="3" id="KW-1185">Reference proteome</keyword>
<dbReference type="KEGG" id="ncb:C0V82_00475"/>
<evidence type="ECO:0000313" key="2">
    <source>
        <dbReference type="EMBL" id="AUN28897.1"/>
    </source>
</evidence>
<dbReference type="InterPro" id="IPR036890">
    <property type="entry name" value="HATPase_C_sf"/>
</dbReference>
<evidence type="ECO:0000313" key="3">
    <source>
        <dbReference type="Proteomes" id="UP000234752"/>
    </source>
</evidence>
<dbReference type="Proteomes" id="UP000234752">
    <property type="component" value="Chromosome eg_1"/>
</dbReference>